<keyword evidence="5" id="KW-1185">Reference proteome</keyword>
<evidence type="ECO:0000313" key="5">
    <source>
        <dbReference type="Proteomes" id="UP001201449"/>
    </source>
</evidence>
<dbReference type="Pfam" id="PF06863">
    <property type="entry name" value="DUF1254"/>
    <property type="match status" value="1"/>
</dbReference>
<dbReference type="RefSeq" id="WP_234862729.1">
    <property type="nucleotide sequence ID" value="NZ_JAKEVZ010000017.1"/>
</dbReference>
<dbReference type="Gene3D" id="2.60.120.600">
    <property type="entry name" value="Domain of unknown function DUF1214, C-terminal domain"/>
    <property type="match status" value="1"/>
</dbReference>
<keyword evidence="1" id="KW-0732">Signal</keyword>
<dbReference type="Proteomes" id="UP001201449">
    <property type="component" value="Unassembled WGS sequence"/>
</dbReference>
<protein>
    <submittedName>
        <fullName evidence="4">DUF1254 domain-containing protein</fullName>
    </submittedName>
</protein>
<dbReference type="Gene3D" id="2.60.40.1610">
    <property type="entry name" value="Domain of unknown function DUF1254"/>
    <property type="match status" value="1"/>
</dbReference>
<gene>
    <name evidence="4" type="ORF">L0U89_17685</name>
</gene>
<reference evidence="4 5" key="1">
    <citation type="submission" date="2022-01" db="EMBL/GenBank/DDBJ databases">
        <title>Mariniradius saccharolyticus sp. nov., isolated from sediment of a river.</title>
        <authorList>
            <person name="Liu H."/>
        </authorList>
    </citation>
    <scope>NUCLEOTIDE SEQUENCE [LARGE SCALE GENOMIC DNA]</scope>
    <source>
        <strain evidence="4 5">RY-2</strain>
    </source>
</reference>
<dbReference type="Pfam" id="PF06742">
    <property type="entry name" value="DUF1214"/>
    <property type="match status" value="1"/>
</dbReference>
<feature type="signal peptide" evidence="1">
    <location>
        <begin position="1"/>
        <end position="20"/>
    </location>
</feature>
<feature type="domain" description="DUF1254" evidence="3">
    <location>
        <begin position="83"/>
        <end position="215"/>
    </location>
</feature>
<dbReference type="PROSITE" id="PS51257">
    <property type="entry name" value="PROKAR_LIPOPROTEIN"/>
    <property type="match status" value="1"/>
</dbReference>
<dbReference type="InterPro" id="IPR037049">
    <property type="entry name" value="DUF1214_C_sf"/>
</dbReference>
<dbReference type="PANTHER" id="PTHR36509:SF3">
    <property type="entry name" value="SIGNAL PEPTIDE PROTEIN"/>
    <property type="match status" value="1"/>
</dbReference>
<accession>A0ABS9BYX7</accession>
<proteinExistence type="predicted"/>
<dbReference type="InterPro" id="IPR010679">
    <property type="entry name" value="DUF1254"/>
</dbReference>
<feature type="chain" id="PRO_5046269446" evidence="1">
    <location>
        <begin position="21"/>
        <end position="488"/>
    </location>
</feature>
<dbReference type="InterPro" id="IPR037050">
    <property type="entry name" value="DUF1254_sf"/>
</dbReference>
<comment type="caution">
    <text evidence="4">The sequence shown here is derived from an EMBL/GenBank/DDBJ whole genome shotgun (WGS) entry which is preliminary data.</text>
</comment>
<evidence type="ECO:0000256" key="1">
    <source>
        <dbReference type="SAM" id="SignalP"/>
    </source>
</evidence>
<evidence type="ECO:0000313" key="4">
    <source>
        <dbReference type="EMBL" id="MCF1752894.1"/>
    </source>
</evidence>
<name>A0ABS9BYX7_9BACT</name>
<evidence type="ECO:0000259" key="2">
    <source>
        <dbReference type="Pfam" id="PF06742"/>
    </source>
</evidence>
<sequence>MRKIKVGVFTVLGLIAFSTACQSPKKETQTDSVAVANAEKSYADLQQQVMQSRAIEAMIWGMPAVNLDLMYQAMLNETACRENQMLYWSRLLDWKNQTLTPNTDVVYFTPYFDTREVGPIVLEVPPADEGAIVGTIMDAWQMPLEDVGVAGADQGKGGKYLILPPGYDGKVPAGYIVLPSLTYRGYALIRSVLKSGSEEDLAKAVAYGKRMKIYPLSQANAPSPTVYVDAAGVLYDATIKYDIRFFETLDRIVQYEPWLERDRAMIDKLRMIGIEKGKPFAPDAAQTELLNEAAAQGFTFIDGMYKEVVKGGAFAEGSRWSFPQSIAMVFKASQDQFKDPNLYPVDARGLLFSFIFFTPKRMGEGQFYLMALEDKDGQLLDGSKNYKLTVPANAPVRQYWSATLYDLRTHALIREMSHAGRSSQSPGLQVNADGSVDLYFGPQAPEGKESNWTPTDPNGQFEILFRFYGPLPSLFDKTWVLPDIEPVK</sequence>
<dbReference type="PANTHER" id="PTHR36509">
    <property type="entry name" value="BLL3101 PROTEIN"/>
    <property type="match status" value="1"/>
</dbReference>
<dbReference type="InterPro" id="IPR010621">
    <property type="entry name" value="DUF1214"/>
</dbReference>
<dbReference type="SUPFAM" id="SSF160935">
    <property type="entry name" value="VPA0735-like"/>
    <property type="match status" value="1"/>
</dbReference>
<evidence type="ECO:0000259" key="3">
    <source>
        <dbReference type="Pfam" id="PF06863"/>
    </source>
</evidence>
<organism evidence="4 5">
    <name type="scientific">Mariniradius sediminis</name>
    <dbReference type="NCBI Taxonomy" id="2909237"/>
    <lineage>
        <taxon>Bacteria</taxon>
        <taxon>Pseudomonadati</taxon>
        <taxon>Bacteroidota</taxon>
        <taxon>Cytophagia</taxon>
        <taxon>Cytophagales</taxon>
        <taxon>Cyclobacteriaceae</taxon>
        <taxon>Mariniradius</taxon>
    </lineage>
</organism>
<dbReference type="EMBL" id="JAKEVZ010000017">
    <property type="protein sequence ID" value="MCF1752894.1"/>
    <property type="molecule type" value="Genomic_DNA"/>
</dbReference>
<dbReference type="Gene3D" id="1.10.3360.10">
    <property type="entry name" value="VPA0735-like domain"/>
    <property type="match status" value="1"/>
</dbReference>
<feature type="domain" description="DUF1214" evidence="2">
    <location>
        <begin position="366"/>
        <end position="471"/>
    </location>
</feature>